<reference evidence="1 2" key="1">
    <citation type="submission" date="2020-12" db="EMBL/GenBank/DDBJ databases">
        <title>Draft genome sequence of the commensal strain Corynebacterium tuberculostearicum MFP09/CIP 102622 isolated from human skin.</title>
        <authorList>
            <person name="Boukerb A.M."/>
            <person name="Janvier X."/>
            <person name="Feuilloley M.G.J."/>
            <person name="Groboillot A."/>
        </authorList>
    </citation>
    <scope>NUCLEOTIDE SEQUENCE [LARGE SCALE GENOMIC DNA]</scope>
    <source>
        <strain evidence="1 2">CIP 102622</strain>
    </source>
</reference>
<gene>
    <name evidence="1" type="ORF">JDP02_09340</name>
</gene>
<evidence type="ECO:0000313" key="2">
    <source>
        <dbReference type="Proteomes" id="UP000603369"/>
    </source>
</evidence>
<dbReference type="SUPFAM" id="SSF55124">
    <property type="entry name" value="Nitrite/Sulfite reductase N-terminal domain-like"/>
    <property type="match status" value="2"/>
</dbReference>
<evidence type="ECO:0000313" key="1">
    <source>
        <dbReference type="EMBL" id="MBK3428706.1"/>
    </source>
</evidence>
<name>A0A8I1L8I7_9CORY</name>
<keyword evidence="2" id="KW-1185">Reference proteome</keyword>
<proteinExistence type="predicted"/>
<dbReference type="Proteomes" id="UP000603369">
    <property type="component" value="Unassembled WGS sequence"/>
</dbReference>
<dbReference type="AlphaFoldDB" id="A0A8I1L8I7"/>
<accession>A0A8I1L8I7</accession>
<dbReference type="InterPro" id="IPR036136">
    <property type="entry name" value="Nit/Sulf_reduc_fer-like_dom_sf"/>
</dbReference>
<sequence>MRMFTPALFEDPQYGTCIRIHVAGGSTHAQDWVTLAQCASAVADGYVYIDRFSAIELRGIKDAEALNQQLQELRLRATAMPVLASPLSAEAKHTAQDIAAELEAAEGGPGIAVIAHDDVPTGAAAVSLSIDGDGALRLERSPLGDAPSAPLTPQAAAHHYEEALQGTESLEHDASALAEPGPIGWLDDHLPAGVVDLGAGVHRGAIPAEFAQLIGQLEVDITVTPWGGLVFHNIAEGDAEVVLRVLAPRGFIFDINSPLLRAE</sequence>
<comment type="caution">
    <text evidence="1">The sequence shown here is derived from an EMBL/GenBank/DDBJ whole genome shotgun (WGS) entry which is preliminary data.</text>
</comment>
<protein>
    <submittedName>
        <fullName evidence="1">Precorrin-3B synthase</fullName>
    </submittedName>
</protein>
<dbReference type="EMBL" id="JAEHFL010000014">
    <property type="protein sequence ID" value="MBK3428706.1"/>
    <property type="molecule type" value="Genomic_DNA"/>
</dbReference>
<dbReference type="GO" id="GO:0016491">
    <property type="term" value="F:oxidoreductase activity"/>
    <property type="evidence" value="ECO:0007669"/>
    <property type="project" value="InterPro"/>
</dbReference>
<organism evidence="1 2">
    <name type="scientific">Corynebacterium tuberculostearicum</name>
    <dbReference type="NCBI Taxonomy" id="38304"/>
    <lineage>
        <taxon>Bacteria</taxon>
        <taxon>Bacillati</taxon>
        <taxon>Actinomycetota</taxon>
        <taxon>Actinomycetes</taxon>
        <taxon>Mycobacteriales</taxon>
        <taxon>Corynebacteriaceae</taxon>
        <taxon>Corynebacterium</taxon>
    </lineage>
</organism>